<dbReference type="InterPro" id="IPR000571">
    <property type="entry name" value="Znf_CCCH"/>
</dbReference>
<dbReference type="SMART" id="SM00356">
    <property type="entry name" value="ZnF_C3H1"/>
    <property type="match status" value="1"/>
</dbReference>
<feature type="domain" description="HTH OST-type" evidence="11">
    <location>
        <begin position="230"/>
        <end position="313"/>
    </location>
</feature>
<evidence type="ECO:0000259" key="9">
    <source>
        <dbReference type="PROSITE" id="PS50102"/>
    </source>
</evidence>
<dbReference type="InterPro" id="IPR025605">
    <property type="entry name" value="OST-HTH/LOTUS_dom"/>
</dbReference>
<dbReference type="InterPro" id="IPR000504">
    <property type="entry name" value="RRM_dom"/>
</dbReference>
<dbReference type="Gene3D" id="4.10.1000.10">
    <property type="entry name" value="Zinc finger, CCCH-type"/>
    <property type="match status" value="1"/>
</dbReference>
<dbReference type="PROSITE" id="PS50103">
    <property type="entry name" value="ZF_C3H1"/>
    <property type="match status" value="1"/>
</dbReference>
<comment type="caution">
    <text evidence="12">The sequence shown here is derived from an EMBL/GenBank/DDBJ whole genome shotgun (WGS) entry which is preliminary data.</text>
</comment>
<dbReference type="InterPro" id="IPR056276">
    <property type="entry name" value="AtC3H46-like_PABC-like"/>
</dbReference>
<evidence type="ECO:0000256" key="6">
    <source>
        <dbReference type="PROSITE-ProRule" id="PRU00176"/>
    </source>
</evidence>
<name>A0AAX6H5U5_IRIPA</name>
<dbReference type="Pfam" id="PF00076">
    <property type="entry name" value="RRM_1"/>
    <property type="match status" value="1"/>
</dbReference>
<dbReference type="AlphaFoldDB" id="A0AAX6H5U5"/>
<keyword evidence="4 6" id="KW-0694">RNA-binding</keyword>
<feature type="domain" description="RRM" evidence="9">
    <location>
        <begin position="336"/>
        <end position="411"/>
    </location>
</feature>
<dbReference type="CDD" id="cd12458">
    <property type="entry name" value="RRM_AtC3H46_like"/>
    <property type="match status" value="1"/>
</dbReference>
<dbReference type="EMBL" id="JANAVB010012196">
    <property type="protein sequence ID" value="KAJ6836390.1"/>
    <property type="molecule type" value="Genomic_DNA"/>
</dbReference>
<accession>A0AAX6H5U5</accession>
<dbReference type="SUPFAM" id="SSF90229">
    <property type="entry name" value="CCCH zinc finger"/>
    <property type="match status" value="1"/>
</dbReference>
<dbReference type="SMART" id="SM00360">
    <property type="entry name" value="RRM"/>
    <property type="match status" value="1"/>
</dbReference>
<reference evidence="12" key="2">
    <citation type="submission" date="2023-04" db="EMBL/GenBank/DDBJ databases">
        <authorList>
            <person name="Bruccoleri R.E."/>
            <person name="Oakeley E.J."/>
            <person name="Faust A.-M."/>
            <person name="Dessus-Babus S."/>
            <person name="Altorfer M."/>
            <person name="Burckhardt D."/>
            <person name="Oertli M."/>
            <person name="Naumann U."/>
            <person name="Petersen F."/>
            <person name="Wong J."/>
        </authorList>
    </citation>
    <scope>NUCLEOTIDE SEQUENCE</scope>
    <source>
        <strain evidence="12">GSM-AAB239-AS_SAM_17_03QT</strain>
        <tissue evidence="12">Leaf</tissue>
    </source>
</reference>
<evidence type="ECO:0000259" key="11">
    <source>
        <dbReference type="PROSITE" id="PS51644"/>
    </source>
</evidence>
<dbReference type="FunFam" id="3.30.70.330:FF:000678">
    <property type="entry name" value="zinc finger CCCH domain-containing protein 53-like isoform X2"/>
    <property type="match status" value="1"/>
</dbReference>
<dbReference type="PROSITE" id="PS51644">
    <property type="entry name" value="HTH_OST"/>
    <property type="match status" value="1"/>
</dbReference>
<protein>
    <submittedName>
        <fullName evidence="12">Zinc finger CCCH domain-containing protein 54-like</fullName>
    </submittedName>
</protein>
<dbReference type="Pfam" id="PF23182">
    <property type="entry name" value="PABC_AtC3H46"/>
    <property type="match status" value="1"/>
</dbReference>
<dbReference type="PANTHER" id="PTHR24009:SF0">
    <property type="entry name" value="ZINC FINGER CCCH DOMAIN-CONTAINING PROTEIN 18"/>
    <property type="match status" value="1"/>
</dbReference>
<evidence type="ECO:0000259" key="10">
    <source>
        <dbReference type="PROSITE" id="PS50103"/>
    </source>
</evidence>
<evidence type="ECO:0000256" key="7">
    <source>
        <dbReference type="PROSITE-ProRule" id="PRU00723"/>
    </source>
</evidence>
<evidence type="ECO:0000256" key="8">
    <source>
        <dbReference type="SAM" id="MobiDB-lite"/>
    </source>
</evidence>
<feature type="domain" description="C3H1-type" evidence="10">
    <location>
        <begin position="176"/>
        <end position="203"/>
    </location>
</feature>
<dbReference type="Proteomes" id="UP001140949">
    <property type="component" value="Unassembled WGS sequence"/>
</dbReference>
<dbReference type="GO" id="GO:0003723">
    <property type="term" value="F:RNA binding"/>
    <property type="evidence" value="ECO:0007669"/>
    <property type="project" value="UniProtKB-UniRule"/>
</dbReference>
<dbReference type="PROSITE" id="PS50102">
    <property type="entry name" value="RRM"/>
    <property type="match status" value="1"/>
</dbReference>
<dbReference type="Gene3D" id="3.30.70.330">
    <property type="match status" value="1"/>
</dbReference>
<evidence type="ECO:0000256" key="5">
    <source>
        <dbReference type="ARBA" id="ARBA00023125"/>
    </source>
</evidence>
<organism evidence="12 13">
    <name type="scientific">Iris pallida</name>
    <name type="common">Sweet iris</name>
    <dbReference type="NCBI Taxonomy" id="29817"/>
    <lineage>
        <taxon>Eukaryota</taxon>
        <taxon>Viridiplantae</taxon>
        <taxon>Streptophyta</taxon>
        <taxon>Embryophyta</taxon>
        <taxon>Tracheophyta</taxon>
        <taxon>Spermatophyta</taxon>
        <taxon>Magnoliopsida</taxon>
        <taxon>Liliopsida</taxon>
        <taxon>Asparagales</taxon>
        <taxon>Iridaceae</taxon>
        <taxon>Iridoideae</taxon>
        <taxon>Irideae</taxon>
        <taxon>Iris</taxon>
    </lineage>
</organism>
<dbReference type="PANTHER" id="PTHR24009">
    <property type="entry name" value="RNA-BINDING (RRM/RBD/RNP MOTIFS)"/>
    <property type="match status" value="1"/>
</dbReference>
<dbReference type="InterPro" id="IPR012677">
    <property type="entry name" value="Nucleotide-bd_a/b_plait_sf"/>
</dbReference>
<dbReference type="InterPro" id="IPR034365">
    <property type="entry name" value="AtC3H46-like_RRM"/>
</dbReference>
<evidence type="ECO:0000313" key="13">
    <source>
        <dbReference type="Proteomes" id="UP001140949"/>
    </source>
</evidence>
<dbReference type="SUPFAM" id="SSF54928">
    <property type="entry name" value="RNA-binding domain, RBD"/>
    <property type="match status" value="1"/>
</dbReference>
<sequence>MCISLTMPEIGNYEMDFSELTKIIFNRVQKVEPENVVKIMGCMLIKEPGEQEMVQMAFGPDAALMSKIADYKVMLGKLPPRISDHHQQYTASLSPGSRPVFSQATFPSFWDPQLSGSDDYPPLQNFIFGLGDDCPVRNQAHSLKIDGQLDPMNPIGNHYYEDAPFPPRARRRTPSLPDFKVCHYFLKGFCKHGNSCRYFHGQPFADGYSSPMFGPNGNEFANDHGFSAGSLEKLEMEITELLRSRRGMPVSIASLPMLYFEKYGKNLQADGYLTESQRHGKSGFSLTKLLARLKNSIRLIDRPHGQHSVILAEDAPTYMECSNDRRDPGAIVASSHQIYLTFPAESTFTEDDVSNYFKQYGPVRDVRIPSQEKRMFGFVSFLYPETVNMILMKRNPHYICGARVLVKQYREKSRIVDRSYTERIRPSMYYQPHYLEMDPELHSMPRESESSRLLKKHLMEEQEQMFELERKRLSEMSLVHKSLNQQPYFSHGVEEFKLPEGHDEFPMADHFTYTLDVLNNGSTSSDKARYTSNGYSDQESNQIDLPESPFASPPPVGSIISAVM</sequence>
<gene>
    <name evidence="12" type="ORF">M6B38_327855</name>
</gene>
<feature type="compositionally biased region" description="Polar residues" evidence="8">
    <location>
        <begin position="522"/>
        <end position="543"/>
    </location>
</feature>
<dbReference type="InterPro" id="IPR036855">
    <property type="entry name" value="Znf_CCCH_sf"/>
</dbReference>
<dbReference type="GO" id="GO:0008270">
    <property type="term" value="F:zinc ion binding"/>
    <property type="evidence" value="ECO:0007669"/>
    <property type="project" value="UniProtKB-KW"/>
</dbReference>
<proteinExistence type="predicted"/>
<evidence type="ECO:0000313" key="12">
    <source>
        <dbReference type="EMBL" id="KAJ6836390.1"/>
    </source>
</evidence>
<keyword evidence="5" id="KW-0238">DNA-binding</keyword>
<dbReference type="InterPro" id="IPR035979">
    <property type="entry name" value="RBD_domain_sf"/>
</dbReference>
<reference evidence="12" key="1">
    <citation type="journal article" date="2023" name="GigaByte">
        <title>Genome assembly of the bearded iris, Iris pallida Lam.</title>
        <authorList>
            <person name="Bruccoleri R.E."/>
            <person name="Oakeley E.J."/>
            <person name="Faust A.M.E."/>
            <person name="Altorfer M."/>
            <person name="Dessus-Babus S."/>
            <person name="Burckhardt D."/>
            <person name="Oertli M."/>
            <person name="Naumann U."/>
            <person name="Petersen F."/>
            <person name="Wong J."/>
        </authorList>
    </citation>
    <scope>NUCLEOTIDE SEQUENCE</scope>
    <source>
        <strain evidence="12">GSM-AAB239-AS_SAM_17_03QT</strain>
    </source>
</reference>
<feature type="zinc finger region" description="C3H1-type" evidence="7">
    <location>
        <begin position="176"/>
        <end position="203"/>
    </location>
</feature>
<evidence type="ECO:0000256" key="1">
    <source>
        <dbReference type="ARBA" id="ARBA00022723"/>
    </source>
</evidence>
<evidence type="ECO:0000256" key="3">
    <source>
        <dbReference type="ARBA" id="ARBA00022833"/>
    </source>
</evidence>
<keyword evidence="1 7" id="KW-0479">Metal-binding</keyword>
<keyword evidence="13" id="KW-1185">Reference proteome</keyword>
<dbReference type="GO" id="GO:0003677">
    <property type="term" value="F:DNA binding"/>
    <property type="evidence" value="ECO:0007669"/>
    <property type="project" value="UniProtKB-KW"/>
</dbReference>
<evidence type="ECO:0000256" key="4">
    <source>
        <dbReference type="ARBA" id="ARBA00022884"/>
    </source>
</evidence>
<keyword evidence="3 7" id="KW-0862">Zinc</keyword>
<evidence type="ECO:0000256" key="2">
    <source>
        <dbReference type="ARBA" id="ARBA00022771"/>
    </source>
</evidence>
<keyword evidence="2 7" id="KW-0863">Zinc-finger</keyword>
<feature type="region of interest" description="Disordered" evidence="8">
    <location>
        <begin position="522"/>
        <end position="556"/>
    </location>
</feature>